<evidence type="ECO:0000313" key="3">
    <source>
        <dbReference type="Proteomes" id="UP000800235"/>
    </source>
</evidence>
<sequence length="207" mass="23100">MSDRKKKKERPGAHVHRSSPYDNDDDDGGTTGGGTNTTTQHQPEESMTVTAHSQPLPIAANGGYTQSSDSYGNIQYSNSGSQSSSDGNYHPTVQSLPRQYSSSVRERHVQHLPAASVYQQQQPAAHYTAQQHHYQSPYYGQSHQEYFDTTSTNYLYQGQQNSTPQQPPEPPAGTQHGWNLCSDGKHEVRINGVDTLGNQTYEYRIRR</sequence>
<proteinExistence type="predicted"/>
<evidence type="ECO:0000313" key="2">
    <source>
        <dbReference type="EMBL" id="KAF2430124.1"/>
    </source>
</evidence>
<dbReference type="Proteomes" id="UP000800235">
    <property type="component" value="Unassembled WGS sequence"/>
</dbReference>
<feature type="compositionally biased region" description="Polar residues" evidence="1">
    <location>
        <begin position="63"/>
        <end position="74"/>
    </location>
</feature>
<feature type="region of interest" description="Disordered" evidence="1">
    <location>
        <begin position="1"/>
        <end position="107"/>
    </location>
</feature>
<comment type="caution">
    <text evidence="2">The sequence shown here is derived from an EMBL/GenBank/DDBJ whole genome shotgun (WGS) entry which is preliminary data.</text>
</comment>
<name>A0A9P4NRS5_9PEZI</name>
<accession>A0A9P4NRS5</accession>
<evidence type="ECO:0000256" key="1">
    <source>
        <dbReference type="SAM" id="MobiDB-lite"/>
    </source>
</evidence>
<feature type="region of interest" description="Disordered" evidence="1">
    <location>
        <begin position="157"/>
        <end position="179"/>
    </location>
</feature>
<organism evidence="2 3">
    <name type="scientific">Tothia fuscella</name>
    <dbReference type="NCBI Taxonomy" id="1048955"/>
    <lineage>
        <taxon>Eukaryota</taxon>
        <taxon>Fungi</taxon>
        <taxon>Dikarya</taxon>
        <taxon>Ascomycota</taxon>
        <taxon>Pezizomycotina</taxon>
        <taxon>Dothideomycetes</taxon>
        <taxon>Pleosporomycetidae</taxon>
        <taxon>Venturiales</taxon>
        <taxon>Cylindrosympodiaceae</taxon>
        <taxon>Tothia</taxon>
    </lineage>
</organism>
<reference evidence="2" key="1">
    <citation type="journal article" date="2020" name="Stud. Mycol.">
        <title>101 Dothideomycetes genomes: a test case for predicting lifestyles and emergence of pathogens.</title>
        <authorList>
            <person name="Haridas S."/>
            <person name="Albert R."/>
            <person name="Binder M."/>
            <person name="Bloem J."/>
            <person name="Labutti K."/>
            <person name="Salamov A."/>
            <person name="Andreopoulos B."/>
            <person name="Baker S."/>
            <person name="Barry K."/>
            <person name="Bills G."/>
            <person name="Bluhm B."/>
            <person name="Cannon C."/>
            <person name="Castanera R."/>
            <person name="Culley D."/>
            <person name="Daum C."/>
            <person name="Ezra D."/>
            <person name="Gonzalez J."/>
            <person name="Henrissat B."/>
            <person name="Kuo A."/>
            <person name="Liang C."/>
            <person name="Lipzen A."/>
            <person name="Lutzoni F."/>
            <person name="Magnuson J."/>
            <person name="Mondo S."/>
            <person name="Nolan M."/>
            <person name="Ohm R."/>
            <person name="Pangilinan J."/>
            <person name="Park H.-J."/>
            <person name="Ramirez L."/>
            <person name="Alfaro M."/>
            <person name="Sun H."/>
            <person name="Tritt A."/>
            <person name="Yoshinaga Y."/>
            <person name="Zwiers L.-H."/>
            <person name="Turgeon B."/>
            <person name="Goodwin S."/>
            <person name="Spatafora J."/>
            <person name="Crous P."/>
            <person name="Grigoriev I."/>
        </authorList>
    </citation>
    <scope>NUCLEOTIDE SEQUENCE</scope>
    <source>
        <strain evidence="2">CBS 130266</strain>
    </source>
</reference>
<gene>
    <name evidence="2" type="ORF">EJ08DRAFT_252456</name>
</gene>
<feature type="compositionally biased region" description="Basic residues" evidence="1">
    <location>
        <begin position="1"/>
        <end position="17"/>
    </location>
</feature>
<dbReference type="AlphaFoldDB" id="A0A9P4NRS5"/>
<feature type="compositionally biased region" description="Polar residues" evidence="1">
    <location>
        <begin position="91"/>
        <end position="103"/>
    </location>
</feature>
<feature type="compositionally biased region" description="Low complexity" evidence="1">
    <location>
        <begin position="75"/>
        <end position="89"/>
    </location>
</feature>
<keyword evidence="3" id="KW-1185">Reference proteome</keyword>
<dbReference type="EMBL" id="MU007041">
    <property type="protein sequence ID" value="KAF2430124.1"/>
    <property type="molecule type" value="Genomic_DNA"/>
</dbReference>
<protein>
    <submittedName>
        <fullName evidence="2">Uncharacterized protein</fullName>
    </submittedName>
</protein>